<organism evidence="2 3">
    <name type="scientific">Lipingzhangella halophila</name>
    <dbReference type="NCBI Taxonomy" id="1783352"/>
    <lineage>
        <taxon>Bacteria</taxon>
        <taxon>Bacillati</taxon>
        <taxon>Actinomycetota</taxon>
        <taxon>Actinomycetes</taxon>
        <taxon>Streptosporangiales</taxon>
        <taxon>Nocardiopsidaceae</taxon>
        <taxon>Lipingzhangella</taxon>
    </lineage>
</organism>
<gene>
    <name evidence="2" type="ORF">F4561_002646</name>
</gene>
<evidence type="ECO:0000256" key="1">
    <source>
        <dbReference type="SAM" id="MobiDB-lite"/>
    </source>
</evidence>
<protein>
    <submittedName>
        <fullName evidence="2">Uncharacterized protein</fullName>
    </submittedName>
</protein>
<name>A0A7W7RI04_9ACTN</name>
<reference evidence="2 3" key="1">
    <citation type="submission" date="2020-08" db="EMBL/GenBank/DDBJ databases">
        <title>Sequencing the genomes of 1000 actinobacteria strains.</title>
        <authorList>
            <person name="Klenk H.-P."/>
        </authorList>
    </citation>
    <scope>NUCLEOTIDE SEQUENCE [LARGE SCALE GENOMIC DNA]</scope>
    <source>
        <strain evidence="2 3">DSM 102030</strain>
    </source>
</reference>
<dbReference type="EMBL" id="JACHJT010000001">
    <property type="protein sequence ID" value="MBB4931826.1"/>
    <property type="molecule type" value="Genomic_DNA"/>
</dbReference>
<proteinExistence type="predicted"/>
<keyword evidence="3" id="KW-1185">Reference proteome</keyword>
<feature type="region of interest" description="Disordered" evidence="1">
    <location>
        <begin position="1"/>
        <end position="35"/>
    </location>
</feature>
<dbReference type="Proteomes" id="UP000523007">
    <property type="component" value="Unassembled WGS sequence"/>
</dbReference>
<comment type="caution">
    <text evidence="2">The sequence shown here is derived from an EMBL/GenBank/DDBJ whole genome shotgun (WGS) entry which is preliminary data.</text>
</comment>
<feature type="compositionally biased region" description="Polar residues" evidence="1">
    <location>
        <begin position="20"/>
        <end position="30"/>
    </location>
</feature>
<sequence length="238" mass="26442">MSDYRLRQGHHAPRNLWEHPTNQPPNSKSGTDVGRVDTPELAAEIVAAVNTARAAGHHHDDPITEAIHAALVELHPDAAGRNCTGDWKALKDDAAHIANRVRATVRDRSALVEQVEQGVRHWFAQTYGQEAPAPLLLVHGIRGHLGSLVTDELIALNARIAGLHAELEEARADLEHAYGFWWTQGEVRVERRDHGEGYQVSWPDPEAPPTVDPSLLTEDYRDRESALTRAHQLAEEQQ</sequence>
<evidence type="ECO:0000313" key="3">
    <source>
        <dbReference type="Proteomes" id="UP000523007"/>
    </source>
</evidence>
<evidence type="ECO:0000313" key="2">
    <source>
        <dbReference type="EMBL" id="MBB4931826.1"/>
    </source>
</evidence>
<dbReference type="AlphaFoldDB" id="A0A7W7RI04"/>
<dbReference type="RefSeq" id="WP_184578612.1">
    <property type="nucleotide sequence ID" value="NZ_JACHJT010000001.1"/>
</dbReference>
<accession>A0A7W7RI04</accession>